<evidence type="ECO:0000256" key="3">
    <source>
        <dbReference type="ARBA" id="ARBA00022603"/>
    </source>
</evidence>
<evidence type="ECO:0000256" key="4">
    <source>
        <dbReference type="ARBA" id="ARBA00022679"/>
    </source>
</evidence>
<accession>A0A1W2BR70</accession>
<proteinExistence type="predicted"/>
<dbReference type="GO" id="GO:0032259">
    <property type="term" value="P:methylation"/>
    <property type="evidence" value="ECO:0007669"/>
    <property type="project" value="UniProtKB-KW"/>
</dbReference>
<dbReference type="InterPro" id="IPR008189">
    <property type="entry name" value="rRNA_ssu_MeTfrase_I"/>
</dbReference>
<keyword evidence="8" id="KW-1185">Reference proteome</keyword>
<dbReference type="Gene3D" id="3.40.1010.10">
    <property type="entry name" value="Cobalt-precorrin-4 Transmethylase, Domain 1"/>
    <property type="match status" value="1"/>
</dbReference>
<dbReference type="GO" id="GO:0008168">
    <property type="term" value="F:methyltransferase activity"/>
    <property type="evidence" value="ECO:0007669"/>
    <property type="project" value="UniProtKB-KW"/>
</dbReference>
<dbReference type="GO" id="GO:0006364">
    <property type="term" value="P:rRNA processing"/>
    <property type="evidence" value="ECO:0007669"/>
    <property type="project" value="UniProtKB-KW"/>
</dbReference>
<keyword evidence="2" id="KW-0698">rRNA processing</keyword>
<dbReference type="InterPro" id="IPR014777">
    <property type="entry name" value="4pyrrole_Mease_sub1"/>
</dbReference>
<dbReference type="PANTHER" id="PTHR46111">
    <property type="entry name" value="RIBOSOMAL RNA SMALL SUBUNIT METHYLTRANSFERASE I"/>
    <property type="match status" value="1"/>
</dbReference>
<dbReference type="STRING" id="1434700.SAMN06296427_10768"/>
<dbReference type="OrthoDB" id="7061662at2"/>
<keyword evidence="1" id="KW-0963">Cytoplasm</keyword>
<evidence type="ECO:0000313" key="8">
    <source>
        <dbReference type="Proteomes" id="UP000192393"/>
    </source>
</evidence>
<evidence type="ECO:0000259" key="6">
    <source>
        <dbReference type="Pfam" id="PF00590"/>
    </source>
</evidence>
<protein>
    <submittedName>
        <fullName evidence="7">16S rRNA (Cytidine1402-2'-O)-methyltransferase</fullName>
    </submittedName>
</protein>
<dbReference type="SUPFAM" id="SSF53790">
    <property type="entry name" value="Tetrapyrrole methylase"/>
    <property type="match status" value="1"/>
</dbReference>
<dbReference type="Pfam" id="PF00590">
    <property type="entry name" value="TP_methylase"/>
    <property type="match status" value="1"/>
</dbReference>
<dbReference type="CDD" id="cd11649">
    <property type="entry name" value="RsmI_like"/>
    <property type="match status" value="1"/>
</dbReference>
<dbReference type="Gene3D" id="3.30.950.10">
    <property type="entry name" value="Methyltransferase, Cobalt-precorrin-4 Transmethylase, Domain 2"/>
    <property type="match status" value="1"/>
</dbReference>
<name>A0A1W2BR70_9FLAO</name>
<dbReference type="InterPro" id="IPR035996">
    <property type="entry name" value="4pyrrol_Methylase_sf"/>
</dbReference>
<evidence type="ECO:0000256" key="1">
    <source>
        <dbReference type="ARBA" id="ARBA00022490"/>
    </source>
</evidence>
<keyword evidence="4 7" id="KW-0808">Transferase</keyword>
<evidence type="ECO:0000313" key="7">
    <source>
        <dbReference type="EMBL" id="SMC75443.1"/>
    </source>
</evidence>
<evidence type="ECO:0000256" key="5">
    <source>
        <dbReference type="ARBA" id="ARBA00022691"/>
    </source>
</evidence>
<keyword evidence="5" id="KW-0949">S-adenosyl-L-methionine</keyword>
<feature type="domain" description="Tetrapyrrole methylase" evidence="6">
    <location>
        <begin position="22"/>
        <end position="216"/>
    </location>
</feature>
<dbReference type="EMBL" id="FWXS01000007">
    <property type="protein sequence ID" value="SMC75443.1"/>
    <property type="molecule type" value="Genomic_DNA"/>
</dbReference>
<gene>
    <name evidence="7" type="ORF">SAMN06296427_10768</name>
</gene>
<dbReference type="RefSeq" id="WP_084017754.1">
    <property type="nucleotide sequence ID" value="NZ_FWXS01000007.1"/>
</dbReference>
<keyword evidence="3 7" id="KW-0489">Methyltransferase</keyword>
<dbReference type="InterPro" id="IPR014776">
    <property type="entry name" value="4pyrrole_Mease_sub2"/>
</dbReference>
<dbReference type="PANTHER" id="PTHR46111:SF2">
    <property type="entry name" value="SAM-DEPENDENT METHYLTRANSFERASE"/>
    <property type="match status" value="1"/>
</dbReference>
<dbReference type="InterPro" id="IPR000878">
    <property type="entry name" value="4pyrrol_Mease"/>
</dbReference>
<evidence type="ECO:0000256" key="2">
    <source>
        <dbReference type="ARBA" id="ARBA00022552"/>
    </source>
</evidence>
<dbReference type="AlphaFoldDB" id="A0A1W2BR70"/>
<reference evidence="7 8" key="1">
    <citation type="submission" date="2017-04" db="EMBL/GenBank/DDBJ databases">
        <authorList>
            <person name="Afonso C.L."/>
            <person name="Miller P.J."/>
            <person name="Scott M.A."/>
            <person name="Spackman E."/>
            <person name="Goraichik I."/>
            <person name="Dimitrov K.M."/>
            <person name="Suarez D.L."/>
            <person name="Swayne D.E."/>
        </authorList>
    </citation>
    <scope>NUCLEOTIDE SEQUENCE [LARGE SCALE GENOMIC DNA]</scope>
    <source>
        <strain evidence="7 8">CGMCC 1.12708</strain>
    </source>
</reference>
<organism evidence="7 8">
    <name type="scientific">Moheibacter sediminis</name>
    <dbReference type="NCBI Taxonomy" id="1434700"/>
    <lineage>
        <taxon>Bacteria</taxon>
        <taxon>Pseudomonadati</taxon>
        <taxon>Bacteroidota</taxon>
        <taxon>Flavobacteriia</taxon>
        <taxon>Flavobacteriales</taxon>
        <taxon>Weeksellaceae</taxon>
        <taxon>Moheibacter</taxon>
    </lineage>
</organism>
<dbReference type="PIRSF" id="PIRSF005917">
    <property type="entry name" value="MTase_YraL"/>
    <property type="match status" value="1"/>
</dbReference>
<sequence>MNSVKLYLIPTLLGNDDFERSIPRWNLEIINSINVFVVENEKSARKFIKTVLPEKKQSELELHLLNKNTSDSELSELSKLLSGNRNIGILSEAGLPAVADPGAKLVRLAHKKNVELVPLVGPSSILLALMASGMNGQQFAFHGYLPIDKFERKKSIQKLESDSRTNGCTQIFMETPYRNNQLLEDLVKTCNSSTLICVACNLTMEDEFISTKTAREWAQKKTDFHKKPAIFLLES</sequence>
<dbReference type="Proteomes" id="UP000192393">
    <property type="component" value="Unassembled WGS sequence"/>
</dbReference>